<dbReference type="InterPro" id="IPR041338">
    <property type="entry name" value="OSBS_N"/>
</dbReference>
<dbReference type="SUPFAM" id="SSF54826">
    <property type="entry name" value="Enolase N-terminal domain-like"/>
    <property type="match status" value="1"/>
</dbReference>
<dbReference type="Pfam" id="PF21508">
    <property type="entry name" value="MenC_N"/>
    <property type="match status" value="1"/>
</dbReference>
<feature type="domain" description="OSBS enolase-like N-terminal" evidence="5">
    <location>
        <begin position="259"/>
        <end position="317"/>
    </location>
</feature>
<keyword evidence="1" id="KW-0479">Metal-binding</keyword>
<dbReference type="GO" id="GO:0016829">
    <property type="term" value="F:lyase activity"/>
    <property type="evidence" value="ECO:0007669"/>
    <property type="project" value="UniProtKB-KW"/>
</dbReference>
<evidence type="ECO:0000256" key="4">
    <source>
        <dbReference type="SAM" id="MobiDB-lite"/>
    </source>
</evidence>
<evidence type="ECO:0000256" key="1">
    <source>
        <dbReference type="ARBA" id="ARBA00022723"/>
    </source>
</evidence>
<dbReference type="Gene3D" id="3.40.50.1820">
    <property type="entry name" value="alpha/beta hydrolase"/>
    <property type="match status" value="1"/>
</dbReference>
<dbReference type="AlphaFoldDB" id="A0A7S4EEU0"/>
<name>A0A7S4EEU0_9STRA</name>
<proteinExistence type="predicted"/>
<dbReference type="Gene3D" id="3.20.20.120">
    <property type="entry name" value="Enolase-like C-terminal domain"/>
    <property type="match status" value="1"/>
</dbReference>
<dbReference type="SUPFAM" id="SSF55961">
    <property type="entry name" value="Bet v1-like"/>
    <property type="match status" value="1"/>
</dbReference>
<dbReference type="PANTHER" id="PTHR42916:SF1">
    <property type="entry name" value="PROTEIN PHYLLO, CHLOROPLASTIC"/>
    <property type="match status" value="1"/>
</dbReference>
<feature type="region of interest" description="Disordered" evidence="4">
    <location>
        <begin position="682"/>
        <end position="707"/>
    </location>
</feature>
<organism evidence="6">
    <name type="scientific">Pseudo-nitzschia australis</name>
    <dbReference type="NCBI Taxonomy" id="44445"/>
    <lineage>
        <taxon>Eukaryota</taxon>
        <taxon>Sar</taxon>
        <taxon>Stramenopiles</taxon>
        <taxon>Ochrophyta</taxon>
        <taxon>Bacillariophyta</taxon>
        <taxon>Bacillariophyceae</taxon>
        <taxon>Bacillariophycidae</taxon>
        <taxon>Bacillariales</taxon>
        <taxon>Bacillariaceae</taxon>
        <taxon>Pseudo-nitzschia</taxon>
    </lineage>
</organism>
<evidence type="ECO:0000256" key="2">
    <source>
        <dbReference type="ARBA" id="ARBA00022842"/>
    </source>
</evidence>
<sequence>MILISTYPGEIVRTRGQSLDDLEDEKIARLLKDDRLAKRIEYISRRGSLSSSSPEVAPQIWSGFLKRWYDAPLWGKLRMHDAYIDMVDRRTATLSKRGHDIAAVLRQCSPPRCSSEDWRGVTAKNTLFIAGELDKKYCDIGRQWFDIETSLSYIEVQGKGHGLLVEAAQDIAIAIDTFSLQEKDEIPPFGTNDMKIWEATFIPSIKKSELSSNTQQSDAPSIFSIGSLDFESFNINLVNDKAENPGVLGIGWGLSTASKNEGLKKRLGFVIQVASNDGLQVGIGEVSPLDNLHMESFEEAGNQLETIANRLSNVQSQAIPSFDVERILAFDGALGDYINSLCSVLSMDILFPSVRSGLEMAILSLASSKVRSPIHQALVSNAPNSQAVSSHISTLPLNGLTTRNQPASFGTSDQKTRYSSWKVKVGYQSLSTDIQVLRNTLLGFNGDAGSIRADANRGFNESSFSSFASALKTLEILPTSGRFEYIEEPLEKQIEEDGQWFLEKQVAALERSFNQNHVPYALDESIYDLLVAHNNNFSAVKENLLSVFDENPRGCATIILKPSLLGLEMSLRLARFVRAELGIGAVFTSSFDSGIGLAYASFLATVSDASPCKTGTYQYPHGLSTFELMTSDIISPSFGSYISQAGVLNVASLSRAFFGLGLDEIQSVSPASLSRELPLEEKPTKIASMPAEGSEPVSQSRSEDPKSEYMLDEFEASTSASSTGRDIVLVASLPLPFSADVACARFTDLPQQPRWSPWLASVAYMDNGKETEWTLRVRGVSFLWRAKSDLINSPYKGIRWESTSGLKNKGVVQFIPTPGDQTAIGSCSINVQMAFVAPRLLSSLFRGTIVEEFLRNKIMKWSLEMFRDVVKGDLALEEGNLELGDALFGAVEGKANAIEATLASSGLSSSKDNQD</sequence>
<protein>
    <recommendedName>
        <fullName evidence="5">OSBS enolase-like N-terminal domain-containing protein</fullName>
    </recommendedName>
</protein>
<dbReference type="PANTHER" id="PTHR42916">
    <property type="entry name" value="2-SUCCINYL-5-ENOLPYRUVYL-6-HYDROXY-3-CYCLOHEXENE-1-CARBOXYLATE SYNTHASE"/>
    <property type="match status" value="1"/>
</dbReference>
<reference evidence="6" key="1">
    <citation type="submission" date="2021-01" db="EMBL/GenBank/DDBJ databases">
        <authorList>
            <person name="Corre E."/>
            <person name="Pelletier E."/>
            <person name="Niang G."/>
            <person name="Scheremetjew M."/>
            <person name="Finn R."/>
            <person name="Kale V."/>
            <person name="Holt S."/>
            <person name="Cochrane G."/>
            <person name="Meng A."/>
            <person name="Brown T."/>
            <person name="Cohen L."/>
        </authorList>
    </citation>
    <scope>NUCLEOTIDE SEQUENCE</scope>
    <source>
        <strain evidence="6">10249 10 AB</strain>
    </source>
</reference>
<keyword evidence="2" id="KW-0460">Magnesium</keyword>
<accession>A0A7S4EEU0</accession>
<evidence type="ECO:0000313" key="6">
    <source>
        <dbReference type="EMBL" id="CAE0708285.1"/>
    </source>
</evidence>
<dbReference type="SUPFAM" id="SSF51604">
    <property type="entry name" value="Enolase C-terminal domain-like"/>
    <property type="match status" value="1"/>
</dbReference>
<keyword evidence="3" id="KW-0456">Lyase</keyword>
<dbReference type="InterPro" id="IPR029058">
    <property type="entry name" value="AB_hydrolase_fold"/>
</dbReference>
<dbReference type="InterPro" id="IPR036849">
    <property type="entry name" value="Enolase-like_C_sf"/>
</dbReference>
<dbReference type="InterPro" id="IPR023393">
    <property type="entry name" value="START-like_dom_sf"/>
</dbReference>
<dbReference type="InterPro" id="IPR029017">
    <property type="entry name" value="Enolase-like_N"/>
</dbReference>
<dbReference type="GO" id="GO:0046872">
    <property type="term" value="F:metal ion binding"/>
    <property type="evidence" value="ECO:0007669"/>
    <property type="project" value="UniProtKB-KW"/>
</dbReference>
<evidence type="ECO:0000256" key="3">
    <source>
        <dbReference type="ARBA" id="ARBA00023239"/>
    </source>
</evidence>
<dbReference type="EMBL" id="HBIX01001329">
    <property type="protein sequence ID" value="CAE0708285.1"/>
    <property type="molecule type" value="Transcribed_RNA"/>
</dbReference>
<gene>
    <name evidence="6" type="ORF">PAUS00366_LOCUS1005</name>
</gene>
<dbReference type="Gene3D" id="3.30.530.20">
    <property type="match status" value="1"/>
</dbReference>
<evidence type="ECO:0000259" key="5">
    <source>
        <dbReference type="Pfam" id="PF21508"/>
    </source>
</evidence>
<dbReference type="Gene3D" id="3.30.390.10">
    <property type="entry name" value="Enolase-like, N-terminal domain"/>
    <property type="match status" value="1"/>
</dbReference>